<accession>A0A8J8NV14</accession>
<proteinExistence type="predicted"/>
<evidence type="ECO:0000313" key="1">
    <source>
        <dbReference type="EMBL" id="TNV82152.1"/>
    </source>
</evidence>
<dbReference type="Proteomes" id="UP000785679">
    <property type="component" value="Unassembled WGS sequence"/>
</dbReference>
<gene>
    <name evidence="1" type="ORF">FGO68_gene15438</name>
</gene>
<sequence length="703" mass="81908">MGTNQSIHTTRYRETLNNFKLGKISSKFIQLEILSYSFYQDAGSSYLHCATYFSRTYLIKNIKLLRAILIPNHSLGQKMISIEQPQIFLRFAKNHPIQSVPIKLKDYTFEYLRVLQDLLGEERVKQFKFRKWTLPFKKLKYNSEIKYHIQFEEIQCESLQQVAELRVMLRKESSLKHLIFKDNDYWEKGGHSIRILGFRYLAVPHLTIVNSNSSNGSMAKVGYILKFLRPRQNGVLTIKIRDKINLQGFFELAEAITKNRIAPLTRLELEMRECPAEVLNAFANTKLALNQIIKPQIVNPLIFNTFTLSSLGLEFIKVKIIKERFIDSDDEKDKQYRPPVQLIDLRLKLPNGEIGEVQKADRELLRQQMKQYMNLENCYADLWLTRFIMNYRDYLKLGLSKFKIDVDDDFKLNEKQLKSIGKDLAIQETQMVSSISIQANKDQDNKSFFQAISYIVRKFPYLQELSLNEKDIPNDELIVDSSLSLDQWEPQCLRTLSILIQNKTNLANFYLDLLAKASQTIRSLTIENNSGYEKVNGILLKQAVPTLHAINTFSILTELTFKTKKLFLSNEDIKLFHNFSNLRSLTMKCYFDQDSMQHFLETHLTQTLSNLKSLYLEIRLPDIVKALSGPHKCLMSLTCKQAIPDKYYVQQISLEQAMAIVEGKNYGFQFKAPFERPRELIKRCQTAIIINHVKSIHSVKPPK</sequence>
<organism evidence="1 2">
    <name type="scientific">Halteria grandinella</name>
    <dbReference type="NCBI Taxonomy" id="5974"/>
    <lineage>
        <taxon>Eukaryota</taxon>
        <taxon>Sar</taxon>
        <taxon>Alveolata</taxon>
        <taxon>Ciliophora</taxon>
        <taxon>Intramacronucleata</taxon>
        <taxon>Spirotrichea</taxon>
        <taxon>Stichotrichia</taxon>
        <taxon>Sporadotrichida</taxon>
        <taxon>Halteriidae</taxon>
        <taxon>Halteria</taxon>
    </lineage>
</organism>
<name>A0A8J8NV14_HALGN</name>
<comment type="caution">
    <text evidence="1">The sequence shown here is derived from an EMBL/GenBank/DDBJ whole genome shotgun (WGS) entry which is preliminary data.</text>
</comment>
<protein>
    <submittedName>
        <fullName evidence="1">Uncharacterized protein</fullName>
    </submittedName>
</protein>
<dbReference type="AlphaFoldDB" id="A0A8J8NV14"/>
<keyword evidence="2" id="KW-1185">Reference proteome</keyword>
<dbReference type="EMBL" id="RRYP01005312">
    <property type="protein sequence ID" value="TNV82152.1"/>
    <property type="molecule type" value="Genomic_DNA"/>
</dbReference>
<evidence type="ECO:0000313" key="2">
    <source>
        <dbReference type="Proteomes" id="UP000785679"/>
    </source>
</evidence>
<reference evidence="1" key="1">
    <citation type="submission" date="2019-06" db="EMBL/GenBank/DDBJ databases">
        <authorList>
            <person name="Zheng W."/>
        </authorList>
    </citation>
    <scope>NUCLEOTIDE SEQUENCE</scope>
    <source>
        <strain evidence="1">QDHG01</strain>
    </source>
</reference>